<evidence type="ECO:0000313" key="2">
    <source>
        <dbReference type="EMBL" id="CAG6503227.1"/>
    </source>
</evidence>
<dbReference type="AlphaFoldDB" id="A0A8D8D518"/>
<protein>
    <submittedName>
        <fullName evidence="2">(northern house mosquito) hypothetical protein</fullName>
    </submittedName>
</protein>
<accession>A0A8D8D518</accession>
<feature type="compositionally biased region" description="Basic residues" evidence="1">
    <location>
        <begin position="114"/>
        <end position="127"/>
    </location>
</feature>
<organism evidence="2">
    <name type="scientific">Culex pipiens</name>
    <name type="common">House mosquito</name>
    <dbReference type="NCBI Taxonomy" id="7175"/>
    <lineage>
        <taxon>Eukaryota</taxon>
        <taxon>Metazoa</taxon>
        <taxon>Ecdysozoa</taxon>
        <taxon>Arthropoda</taxon>
        <taxon>Hexapoda</taxon>
        <taxon>Insecta</taxon>
        <taxon>Pterygota</taxon>
        <taxon>Neoptera</taxon>
        <taxon>Endopterygota</taxon>
        <taxon>Diptera</taxon>
        <taxon>Nematocera</taxon>
        <taxon>Culicoidea</taxon>
        <taxon>Culicidae</taxon>
        <taxon>Culicinae</taxon>
        <taxon>Culicini</taxon>
        <taxon>Culex</taxon>
        <taxon>Culex</taxon>
    </lineage>
</organism>
<reference evidence="2" key="1">
    <citation type="submission" date="2021-05" db="EMBL/GenBank/DDBJ databases">
        <authorList>
            <person name="Alioto T."/>
            <person name="Alioto T."/>
            <person name="Gomez Garrido J."/>
        </authorList>
    </citation>
    <scope>NUCLEOTIDE SEQUENCE</scope>
</reference>
<sequence>MYNLKSNKSLALCSQLGSHTVFCGRGRKFSAFRQAPLPSRTQCRLGLRFQKGGGELTPSPSRNAPTATIFSADIITNPAPANRPGCAAAGPSSPRAPNRTRSAADGCCGPAARRTSRRARSRRRRTSSRTPGWQSGPYHPRAQTTAPLPRRPGTSDL</sequence>
<proteinExistence type="predicted"/>
<dbReference type="EMBL" id="HBUE01251273">
    <property type="protein sequence ID" value="CAG6554474.1"/>
    <property type="molecule type" value="Transcribed_RNA"/>
</dbReference>
<feature type="region of interest" description="Disordered" evidence="1">
    <location>
        <begin position="74"/>
        <end position="157"/>
    </location>
</feature>
<evidence type="ECO:0000256" key="1">
    <source>
        <dbReference type="SAM" id="MobiDB-lite"/>
    </source>
</evidence>
<name>A0A8D8D518_CULPI</name>
<dbReference type="EMBL" id="HBUE01146364">
    <property type="protein sequence ID" value="CAG6503227.1"/>
    <property type="molecule type" value="Transcribed_RNA"/>
</dbReference>